<feature type="transmembrane region" description="Helical" evidence="3">
    <location>
        <begin position="431"/>
        <end position="451"/>
    </location>
</feature>
<protein>
    <recommendedName>
        <fullName evidence="8">CARDB domain-containing protein</fullName>
    </recommendedName>
</protein>
<accession>A0A170SPZ6</accession>
<evidence type="ECO:0000313" key="4">
    <source>
        <dbReference type="EMBL" id="ASJ16883.1"/>
    </source>
</evidence>
<keyword evidence="3" id="KW-0812">Transmembrane</keyword>
<reference evidence="4 7" key="3">
    <citation type="submission" date="2016-04" db="EMBL/GenBank/DDBJ databases">
        <title>Complete genome sequence of Thermococcus chitonophagus type strain GC74.</title>
        <authorList>
            <person name="Oger P.M."/>
        </authorList>
    </citation>
    <scope>NUCLEOTIDE SEQUENCE [LARGE SCALE GENOMIC DNA]</scope>
    <source>
        <strain evidence="4 7">GC74</strain>
    </source>
</reference>
<keyword evidence="3" id="KW-1133">Transmembrane helix</keyword>
<evidence type="ECO:0000313" key="5">
    <source>
        <dbReference type="EMBL" id="CUX78364.1"/>
    </source>
</evidence>
<dbReference type="InterPro" id="IPR031305">
    <property type="entry name" value="Casein_CS"/>
</dbReference>
<dbReference type="Proteomes" id="UP000093069">
    <property type="component" value="Chromosome I"/>
</dbReference>
<dbReference type="STRING" id="54262.CHITON_1585"/>
<dbReference type="KEGG" id="tch:CHITON_1585"/>
<evidence type="ECO:0000256" key="2">
    <source>
        <dbReference type="SAM" id="MobiDB-lite"/>
    </source>
</evidence>
<dbReference type="EMBL" id="CP015193">
    <property type="protein sequence ID" value="ASJ16883.1"/>
    <property type="molecule type" value="Genomic_DNA"/>
</dbReference>
<name>A0A170SPZ6_9EURY</name>
<dbReference type="InterPro" id="IPR013783">
    <property type="entry name" value="Ig-like_fold"/>
</dbReference>
<dbReference type="GeneID" id="33322362"/>
<dbReference type="AlphaFoldDB" id="A0A170SPZ6"/>
<keyword evidence="3" id="KW-0472">Membrane</keyword>
<dbReference type="EMBL" id="LN999010">
    <property type="protein sequence ID" value="CUX78364.1"/>
    <property type="molecule type" value="Genomic_DNA"/>
</dbReference>
<gene>
    <name evidence="4" type="ORF">A3L04_07250</name>
    <name evidence="5" type="ORF">CHITON_1585</name>
</gene>
<dbReference type="OrthoDB" id="86225at2157"/>
<dbReference type="RefSeq" id="WP_068578337.1">
    <property type="nucleotide sequence ID" value="NZ_CP015193.1"/>
</dbReference>
<evidence type="ECO:0000313" key="6">
    <source>
        <dbReference type="Proteomes" id="UP000093069"/>
    </source>
</evidence>
<evidence type="ECO:0000256" key="1">
    <source>
        <dbReference type="ARBA" id="ARBA00022729"/>
    </source>
</evidence>
<evidence type="ECO:0000313" key="7">
    <source>
        <dbReference type="Proteomes" id="UP000250189"/>
    </source>
</evidence>
<dbReference type="Gene3D" id="2.60.40.10">
    <property type="entry name" value="Immunoglobulins"/>
    <property type="match status" value="1"/>
</dbReference>
<reference evidence="5" key="1">
    <citation type="submission" date="2016-01" db="EMBL/GenBank/DDBJ databases">
        <authorList>
            <person name="McClelland M."/>
            <person name="Jain A."/>
            <person name="Saraogi P."/>
            <person name="Mendelson R."/>
            <person name="Westerman R."/>
            <person name="SanMiguel P."/>
            <person name="Csonka L."/>
        </authorList>
    </citation>
    <scope>NUCLEOTIDE SEQUENCE</scope>
    <source>
        <strain evidence="5">1</strain>
    </source>
</reference>
<sequence>MKVMSKAIISCLVALALANVVIAQPILVLTVYPKEIEGKPGDIVSFNVLLKNVGNSSAENVTVFVFDRIKGILFTQGFIKNIPPNTTANITLKAYLLKPEAGVYTIKIVGRVGNYLSEDYLRLKVRSVINYTLGITGERKIVYGNNASLTLSINSNSNVLLYGDAKLIIMKDGRVLKVLSYKPMIEPWGYWRKRITLQDLKIGNYTAIFTANFYNRIKNTTFHFEVFRRPLKYRAYFLNGNIIVEVTEKEKPVEGIKVRIGNETFYTDENGIVKFPVSSPGTYVIWVDLDGLLSQSVITVEKPIIVPSIENSTLLVRVFNSVGDPLSNITVKVSSQKGEFYNITDSNGTCLFNLKSIGYGMIKIETISSRYLPSEYSLEVKPPVQKPTTSTTPTPTQPPTTTNTKPQKTETGIATSITTTPTPEKTGIDKVLVALLLSFAVILSISSYIAFFRPIIVEDNVGKYHFIRVKAPRFIPLKNFTYEKLASVKEVWAEKGDVKVEGNKVVWHIEELEPGEEATLHMILA</sequence>
<keyword evidence="1" id="KW-0732">Signal</keyword>
<reference evidence="6" key="2">
    <citation type="submission" date="2016-01" db="EMBL/GenBank/DDBJ databases">
        <authorList>
            <person name="Vorgias C.E."/>
        </authorList>
    </citation>
    <scope>NUCLEOTIDE SEQUENCE [LARGE SCALE GENOMIC DNA]</scope>
</reference>
<evidence type="ECO:0008006" key="8">
    <source>
        <dbReference type="Google" id="ProtNLM"/>
    </source>
</evidence>
<dbReference type="PROSITE" id="PS00306">
    <property type="entry name" value="CASEIN_ALPHA_BETA"/>
    <property type="match status" value="1"/>
</dbReference>
<feature type="region of interest" description="Disordered" evidence="2">
    <location>
        <begin position="382"/>
        <end position="409"/>
    </location>
</feature>
<organism evidence="5 6">
    <name type="scientific">Thermococcus chitonophagus</name>
    <dbReference type="NCBI Taxonomy" id="54262"/>
    <lineage>
        <taxon>Archaea</taxon>
        <taxon>Methanobacteriati</taxon>
        <taxon>Methanobacteriota</taxon>
        <taxon>Thermococci</taxon>
        <taxon>Thermococcales</taxon>
        <taxon>Thermococcaceae</taxon>
        <taxon>Thermococcus</taxon>
    </lineage>
</organism>
<dbReference type="SUPFAM" id="SSF49478">
    <property type="entry name" value="Cna protein B-type domain"/>
    <property type="match status" value="1"/>
</dbReference>
<proteinExistence type="predicted"/>
<keyword evidence="7" id="KW-1185">Reference proteome</keyword>
<evidence type="ECO:0000256" key="3">
    <source>
        <dbReference type="SAM" id="Phobius"/>
    </source>
</evidence>
<dbReference type="Proteomes" id="UP000250189">
    <property type="component" value="Chromosome"/>
</dbReference>